<protein>
    <recommendedName>
        <fullName evidence="3">Fe2OG dioxygenase domain-containing protein</fullName>
    </recommendedName>
</protein>
<dbReference type="RefSeq" id="WP_379878524.1">
    <property type="nucleotide sequence ID" value="NZ_JBHPON010000001.1"/>
</dbReference>
<proteinExistence type="predicted"/>
<evidence type="ECO:0000313" key="2">
    <source>
        <dbReference type="Proteomes" id="UP001596116"/>
    </source>
</evidence>
<evidence type="ECO:0008006" key="3">
    <source>
        <dbReference type="Google" id="ProtNLM"/>
    </source>
</evidence>
<accession>A0ABW1KYS0</accession>
<gene>
    <name evidence="1" type="ORF">ACFMB1_09830</name>
</gene>
<dbReference type="Proteomes" id="UP001596116">
    <property type="component" value="Unassembled WGS sequence"/>
</dbReference>
<sequence>MDKSQEYKKRGHVSLEELLAPEVAHAYLGIMQKAMGDTPELQKRFYKDALAVSRRSLELYSQFFPFSLALLWGLTPTMEDVVGAKLLPAYAYGRVYARGAQLLVHNDRVSNEHSMTLTLGYADDRVWDFYIDKNRLPDSEAKNPSQPWVFNEDEYRCVKMQPGDAVAYQGVHYLHARPAPNPNEWSAHIFLGWVNRDGPYKDSAFDGLSLPPKPTFYFG</sequence>
<reference evidence="1 2" key="1">
    <citation type="submission" date="2024-09" db="EMBL/GenBank/DDBJ databases">
        <authorList>
            <person name="Zhang Z.-H."/>
        </authorList>
    </citation>
    <scope>NUCLEOTIDE SEQUENCE [LARGE SCALE GENOMIC DNA]</scope>
    <source>
        <strain evidence="1 2">HHTR114</strain>
    </source>
</reference>
<evidence type="ECO:0000313" key="1">
    <source>
        <dbReference type="EMBL" id="MFC6035843.1"/>
    </source>
</evidence>
<dbReference type="EMBL" id="JBHPON010000001">
    <property type="protein sequence ID" value="MFC6035843.1"/>
    <property type="molecule type" value="Genomic_DNA"/>
</dbReference>
<keyword evidence="2" id="KW-1185">Reference proteome</keyword>
<name>A0ABW1KYS0_9PROT</name>
<comment type="caution">
    <text evidence="1">The sequence shown here is derived from an EMBL/GenBank/DDBJ whole genome shotgun (WGS) entry which is preliminary data.</text>
</comment>
<organism evidence="1 2">
    <name type="scientific">Hyphococcus aureus</name>
    <dbReference type="NCBI Taxonomy" id="2666033"/>
    <lineage>
        <taxon>Bacteria</taxon>
        <taxon>Pseudomonadati</taxon>
        <taxon>Pseudomonadota</taxon>
        <taxon>Alphaproteobacteria</taxon>
        <taxon>Parvularculales</taxon>
        <taxon>Parvularculaceae</taxon>
        <taxon>Hyphococcus</taxon>
    </lineage>
</organism>